<feature type="domain" description="ABC-2 type transporter transmembrane" evidence="6">
    <location>
        <begin position="18"/>
        <end position="366"/>
    </location>
</feature>
<evidence type="ECO:0000313" key="7">
    <source>
        <dbReference type="EMBL" id="EXM38736.1"/>
    </source>
</evidence>
<dbReference type="GO" id="GO:0140359">
    <property type="term" value="F:ABC-type transporter activity"/>
    <property type="evidence" value="ECO:0007669"/>
    <property type="project" value="InterPro"/>
</dbReference>
<keyword evidence="3 5" id="KW-1133">Transmembrane helix</keyword>
<keyword evidence="2 5" id="KW-0812">Transmembrane</keyword>
<sequence>MQVFKLFMLILKKKIKLIILFTIAFMALCIGFLFSSSTDEKFTESRLKIVVADNDDTPESKALIEYIGTKHDIVTSKMDIKDALFFGTVDYFLTINDGYAKNIAYGATEGLFKSQHVYESYSVAYMSSFLDEYVSCVRACTAAGDDMETAVKNAAAAMDTNTEVSMISSEAGNANGLESGKGFFRYLPYILLSLMISVLSPVMMSINKKEVRFRTNCSAVRPTSFMMQILLGSVIYVLAIWVLFMVAGALMENGAYSGMGWLNLVNSGIFAVVSAFIAVLVSMLLPSQQTVNLACNVISLFMSFMCGVFVPQAMLGKTVISIGRFLPAFWYIKVSDMLTGAAIFNSSKAVQYLLIEAGFAVALGIITTLLYKTKLRSAEL</sequence>
<comment type="subcellular location">
    <subcellularLocation>
        <location evidence="1">Membrane</location>
        <topology evidence="1">Multi-pass membrane protein</topology>
    </subcellularLocation>
</comment>
<dbReference type="InterPro" id="IPR013525">
    <property type="entry name" value="ABC2_TM"/>
</dbReference>
<accession>A0A011VX00</accession>
<evidence type="ECO:0000256" key="4">
    <source>
        <dbReference type="ARBA" id="ARBA00023136"/>
    </source>
</evidence>
<dbReference type="PATRIC" id="fig|1341156.4.peg.2084"/>
<keyword evidence="9" id="KW-1185">Reference proteome</keyword>
<evidence type="ECO:0000256" key="5">
    <source>
        <dbReference type="SAM" id="Phobius"/>
    </source>
</evidence>
<comment type="caution">
    <text evidence="8">The sequence shown here is derived from an EMBL/GenBank/DDBJ whole genome shotgun (WGS) entry which is preliminary data.</text>
</comment>
<dbReference type="EMBL" id="JEOB01000003">
    <property type="protein sequence ID" value="EXM39123.1"/>
    <property type="molecule type" value="Genomic_DNA"/>
</dbReference>
<dbReference type="EMBL" id="JEOB01000004">
    <property type="protein sequence ID" value="EXM38736.1"/>
    <property type="molecule type" value="Genomic_DNA"/>
</dbReference>
<dbReference type="GO" id="GO:0016020">
    <property type="term" value="C:membrane"/>
    <property type="evidence" value="ECO:0007669"/>
    <property type="project" value="UniProtKB-SubCell"/>
</dbReference>
<feature type="transmembrane region" description="Helical" evidence="5">
    <location>
        <begin position="15"/>
        <end position="34"/>
    </location>
</feature>
<feature type="transmembrane region" description="Helical" evidence="5">
    <location>
        <begin position="291"/>
        <end position="310"/>
    </location>
</feature>
<dbReference type="Gene3D" id="3.40.1710.10">
    <property type="entry name" value="abc type-2 transporter like domain"/>
    <property type="match status" value="1"/>
</dbReference>
<dbReference type="Pfam" id="PF12698">
    <property type="entry name" value="ABC2_membrane_3"/>
    <property type="match status" value="1"/>
</dbReference>
<dbReference type="Proteomes" id="UP000021369">
    <property type="component" value="Unassembled WGS sequence"/>
</dbReference>
<feature type="transmembrane region" description="Helical" evidence="5">
    <location>
        <begin position="186"/>
        <end position="206"/>
    </location>
</feature>
<evidence type="ECO:0000313" key="9">
    <source>
        <dbReference type="Proteomes" id="UP000021369"/>
    </source>
</evidence>
<evidence type="ECO:0000256" key="2">
    <source>
        <dbReference type="ARBA" id="ARBA00022692"/>
    </source>
</evidence>
<dbReference type="OrthoDB" id="9774039at2"/>
<keyword evidence="4 5" id="KW-0472">Membrane</keyword>
<feature type="transmembrane region" description="Helical" evidence="5">
    <location>
        <begin position="262"/>
        <end position="285"/>
    </location>
</feature>
<feature type="transmembrane region" description="Helical" evidence="5">
    <location>
        <begin position="226"/>
        <end position="250"/>
    </location>
</feature>
<name>A0A011VX00_RUMAL</name>
<evidence type="ECO:0000259" key="6">
    <source>
        <dbReference type="Pfam" id="PF12698"/>
    </source>
</evidence>
<proteinExistence type="predicted"/>
<reference evidence="8 9" key="1">
    <citation type="submission" date="2013-06" db="EMBL/GenBank/DDBJ databases">
        <title>Rumen cellulosomics: divergent fiber-degrading strategies revealed by comparative genome-wide analysis of six Ruminococcal strains.</title>
        <authorList>
            <person name="Dassa B."/>
            <person name="Borovok I."/>
            <person name="Lamed R."/>
            <person name="Flint H."/>
            <person name="Yeoman C.J."/>
            <person name="White B."/>
            <person name="Bayer E.A."/>
        </authorList>
    </citation>
    <scope>NUCLEOTIDE SEQUENCE [LARGE SCALE GENOMIC DNA]</scope>
    <source>
        <strain evidence="8 9">SY3</strain>
    </source>
</reference>
<evidence type="ECO:0000256" key="1">
    <source>
        <dbReference type="ARBA" id="ARBA00004141"/>
    </source>
</evidence>
<evidence type="ECO:0000256" key="3">
    <source>
        <dbReference type="ARBA" id="ARBA00022989"/>
    </source>
</evidence>
<dbReference type="RefSeq" id="WP_037288017.1">
    <property type="nucleotide sequence ID" value="NZ_JEOB01000003.1"/>
</dbReference>
<dbReference type="AlphaFoldDB" id="A0A011VX00"/>
<organism evidence="8 9">
    <name type="scientific">Ruminococcus albus SY3</name>
    <dbReference type="NCBI Taxonomy" id="1341156"/>
    <lineage>
        <taxon>Bacteria</taxon>
        <taxon>Bacillati</taxon>
        <taxon>Bacillota</taxon>
        <taxon>Clostridia</taxon>
        <taxon>Eubacteriales</taxon>
        <taxon>Oscillospiraceae</taxon>
        <taxon>Ruminococcus</taxon>
    </lineage>
</organism>
<evidence type="ECO:0000313" key="8">
    <source>
        <dbReference type="EMBL" id="EXM39123.1"/>
    </source>
</evidence>
<gene>
    <name evidence="8" type="ORF">RASY3_10705</name>
    <name evidence="7" type="ORF">RASY3_19395</name>
</gene>
<feature type="transmembrane region" description="Helical" evidence="5">
    <location>
        <begin position="350"/>
        <end position="371"/>
    </location>
</feature>
<protein>
    <recommendedName>
        <fullName evidence="6">ABC-2 type transporter transmembrane domain-containing protein</fullName>
    </recommendedName>
</protein>